<evidence type="ECO:0000256" key="1">
    <source>
        <dbReference type="ARBA" id="ARBA00023125"/>
    </source>
</evidence>
<dbReference type="Proteomes" id="UP001501510">
    <property type="component" value="Unassembled WGS sequence"/>
</dbReference>
<dbReference type="Gene3D" id="1.10.357.10">
    <property type="entry name" value="Tetracycline Repressor, domain 2"/>
    <property type="match status" value="1"/>
</dbReference>
<reference evidence="5" key="1">
    <citation type="journal article" date="2019" name="Int. J. Syst. Evol. Microbiol.">
        <title>The Global Catalogue of Microorganisms (GCM) 10K type strain sequencing project: providing services to taxonomists for standard genome sequencing and annotation.</title>
        <authorList>
            <consortium name="The Broad Institute Genomics Platform"/>
            <consortium name="The Broad Institute Genome Sequencing Center for Infectious Disease"/>
            <person name="Wu L."/>
            <person name="Ma J."/>
        </authorList>
    </citation>
    <scope>NUCLEOTIDE SEQUENCE [LARGE SCALE GENOMIC DNA]</scope>
    <source>
        <strain evidence="5">JCM 1407</strain>
    </source>
</reference>
<evidence type="ECO:0000313" key="4">
    <source>
        <dbReference type="EMBL" id="GAA0741914.1"/>
    </source>
</evidence>
<dbReference type="Pfam" id="PF00440">
    <property type="entry name" value="TetR_N"/>
    <property type="match status" value="1"/>
</dbReference>
<protein>
    <recommendedName>
        <fullName evidence="3">HTH tetR-type domain-containing protein</fullName>
    </recommendedName>
</protein>
<dbReference type="PANTHER" id="PTHR43479:SF11">
    <property type="entry name" value="ACREF_ENVCD OPERON REPRESSOR-RELATED"/>
    <property type="match status" value="1"/>
</dbReference>
<evidence type="ECO:0000256" key="2">
    <source>
        <dbReference type="PROSITE-ProRule" id="PRU00335"/>
    </source>
</evidence>
<dbReference type="RefSeq" id="WP_343761838.1">
    <property type="nucleotide sequence ID" value="NZ_BAAACG010000010.1"/>
</dbReference>
<dbReference type="PANTHER" id="PTHR43479">
    <property type="entry name" value="ACREF/ENVCD OPERON REPRESSOR-RELATED"/>
    <property type="match status" value="1"/>
</dbReference>
<dbReference type="InterPro" id="IPR050624">
    <property type="entry name" value="HTH-type_Tx_Regulator"/>
</dbReference>
<keyword evidence="5" id="KW-1185">Reference proteome</keyword>
<feature type="DNA-binding region" description="H-T-H motif" evidence="2">
    <location>
        <begin position="33"/>
        <end position="52"/>
    </location>
</feature>
<sequence>MKNTFYRLSEEKKLNLINSCIKEFSKNTYDNTSLNSIIKQAKISKGGLFKYIEDKRDLYLYIITLIMKDIIEYQSRNVDMSIRCYFDRLNGLLDCGFDYYKNHELEFRVMLNAFYDLSSPCHKDVMAIRKDLIKKYQLDLLKDIDWSQYKENKENILKISEYIIDGYNLAFIRKLDLNYSLEELEKVMKSDLDLVINTIKIAVKG</sequence>
<accession>A0ABP3UUK5</accession>
<proteinExistence type="predicted"/>
<feature type="domain" description="HTH tetR-type" evidence="3">
    <location>
        <begin position="10"/>
        <end position="70"/>
    </location>
</feature>
<dbReference type="EMBL" id="BAAACG010000010">
    <property type="protein sequence ID" value="GAA0741914.1"/>
    <property type="molecule type" value="Genomic_DNA"/>
</dbReference>
<gene>
    <name evidence="4" type="ORF">GCM10008906_23770</name>
</gene>
<organism evidence="4 5">
    <name type="scientific">Clostridium oceanicum</name>
    <dbReference type="NCBI Taxonomy" id="1543"/>
    <lineage>
        <taxon>Bacteria</taxon>
        <taxon>Bacillati</taxon>
        <taxon>Bacillota</taxon>
        <taxon>Clostridia</taxon>
        <taxon>Eubacteriales</taxon>
        <taxon>Clostridiaceae</taxon>
        <taxon>Clostridium</taxon>
    </lineage>
</organism>
<keyword evidence="1 2" id="KW-0238">DNA-binding</keyword>
<comment type="caution">
    <text evidence="4">The sequence shown here is derived from an EMBL/GenBank/DDBJ whole genome shotgun (WGS) entry which is preliminary data.</text>
</comment>
<dbReference type="SUPFAM" id="SSF46689">
    <property type="entry name" value="Homeodomain-like"/>
    <property type="match status" value="1"/>
</dbReference>
<dbReference type="PROSITE" id="PS50977">
    <property type="entry name" value="HTH_TETR_2"/>
    <property type="match status" value="1"/>
</dbReference>
<name>A0ABP3UUK5_9CLOT</name>
<evidence type="ECO:0000313" key="5">
    <source>
        <dbReference type="Proteomes" id="UP001501510"/>
    </source>
</evidence>
<evidence type="ECO:0000259" key="3">
    <source>
        <dbReference type="PROSITE" id="PS50977"/>
    </source>
</evidence>
<dbReference type="InterPro" id="IPR009057">
    <property type="entry name" value="Homeodomain-like_sf"/>
</dbReference>
<dbReference type="InterPro" id="IPR001647">
    <property type="entry name" value="HTH_TetR"/>
</dbReference>